<dbReference type="RefSeq" id="WP_060775334.1">
    <property type="nucleotide sequence ID" value="NZ_LQAC01000047.1"/>
</dbReference>
<dbReference type="InterPro" id="IPR002654">
    <property type="entry name" value="Glyco_trans_25"/>
</dbReference>
<dbReference type="Pfam" id="PF01755">
    <property type="entry name" value="Glyco_transf_25"/>
    <property type="match status" value="1"/>
</dbReference>
<organism evidence="2 3">
    <name type="scientific">Micrococcus luteus</name>
    <name type="common">Micrococcus lysodeikticus</name>
    <dbReference type="NCBI Taxonomy" id="1270"/>
    <lineage>
        <taxon>Bacteria</taxon>
        <taxon>Bacillati</taxon>
        <taxon>Actinomycetota</taxon>
        <taxon>Actinomycetes</taxon>
        <taxon>Micrococcales</taxon>
        <taxon>Micrococcaceae</taxon>
        <taxon>Micrococcus</taxon>
    </lineage>
</organism>
<dbReference type="EMBL" id="JALXKZ020000002">
    <property type="protein sequence ID" value="MCV7628200.1"/>
    <property type="molecule type" value="Genomic_DNA"/>
</dbReference>
<evidence type="ECO:0000313" key="3">
    <source>
        <dbReference type="Proteomes" id="UP001205867"/>
    </source>
</evidence>
<evidence type="ECO:0000313" key="2">
    <source>
        <dbReference type="EMBL" id="MCV7628200.1"/>
    </source>
</evidence>
<evidence type="ECO:0000259" key="1">
    <source>
        <dbReference type="Pfam" id="PF01755"/>
    </source>
</evidence>
<name>A0AAP3AFG3_MICLU</name>
<sequence>MVHSSRLERRVCISLTDSDRRPRFMDGPGAAWFRFYDAFNGSTSDPSPYFNVARYREHYPGSPTPGQAGCAISHFRVLESFASSTGPDDGVALISEDDVLMPTETEAVLKCILKDNSFDIAVLADRGPTNPSLAFQRLLMTEAQLSLLSRPIVCGGRIRRLGRFAGNPYTTAFYLITRSGAQKLVSGLVEDAGGPWTIADDWPLFRDRYGLDIRVLRPGLVTYMGGSTTREAASLARDSETTDRAVGLLDSLKTALALRSRWRAARLAVRATAHDIKAR</sequence>
<dbReference type="AlphaFoldDB" id="A0AAP3AFG3"/>
<proteinExistence type="predicted"/>
<protein>
    <submittedName>
        <fullName evidence="2">Glycosyltransferase family 25 protein</fullName>
    </submittedName>
</protein>
<dbReference type="Proteomes" id="UP001205867">
    <property type="component" value="Unassembled WGS sequence"/>
</dbReference>
<accession>A0AAP3AFG3</accession>
<feature type="domain" description="Glycosyl transferase family 25" evidence="1">
    <location>
        <begin position="13"/>
        <end position="186"/>
    </location>
</feature>
<comment type="caution">
    <text evidence="2">The sequence shown here is derived from an EMBL/GenBank/DDBJ whole genome shotgun (WGS) entry which is preliminary data.</text>
</comment>
<gene>
    <name evidence="2" type="ORF">M3A82_002415</name>
</gene>
<reference evidence="2" key="1">
    <citation type="submission" date="2023-06" db="EMBL/GenBank/DDBJ databases">
        <title>lsaBGC provides a comprehensive framework for evolutionary analysis of biosynthetic gene clusters within focal taxa.</title>
        <authorList>
            <person name="Salamzade R."/>
            <person name="Sandstrom S."/>
            <person name="Kalan L.R."/>
        </authorList>
    </citation>
    <scope>NUCLEOTIDE SEQUENCE</scope>
    <source>
        <strain evidence="2">P3-SID899</strain>
    </source>
</reference>